<dbReference type="Proteomes" id="UP000184731">
    <property type="component" value="Chromosome"/>
</dbReference>
<evidence type="ECO:0000313" key="5">
    <source>
        <dbReference type="Proteomes" id="UP000184731"/>
    </source>
</evidence>
<dbReference type="AlphaFoldDB" id="A0A1L4D140"/>
<dbReference type="EMBL" id="CP017834">
    <property type="protein sequence ID" value="APJ03900.1"/>
    <property type="molecule type" value="Genomic_DNA"/>
</dbReference>
<keyword evidence="1" id="KW-0645">Protease</keyword>
<comment type="function">
    <text evidence="1">Broad specificity carboxypetidase that releases amino acids sequentially from the C-terminus, including neutral, aromatic, polar and basic residues.</text>
</comment>
<feature type="binding site" evidence="2">
    <location>
        <position position="300"/>
    </location>
    <ligand>
        <name>Zn(2+)</name>
        <dbReference type="ChEBI" id="CHEBI:29105"/>
        <note>catalytic</note>
    </ligand>
</feature>
<sequence length="504" mass="58412">MRKLKMNRANQFAKLTELISEVENINGATCVLYWDQNTYMPAQGVAGRGRQIATLGKIAHEKMTSSEVGRLLDDLTQYEEELPYSSFESSFLRCVRRNYNRSLKIPGQFISDMLTHQSVCYDAWIKAKEENNFKLVQPLLEKTLEYSKKYADFFEYKHIADPLIEDSDFGFTTETVQKIFSDLRQELVPFVKGVLLNKTPDDSCLRKNYPISLQEQFSKKIIEKLGYDFNRGRLDTTHHPFMITFSHGDVRITTRYQENFLTESIFSTIHETGHAFYEMGCDVSLDGTPLFGGTSSGVHESQSRLWENIVGRSYAFWEYFYPFLQSEFPEQLNSVSLKEFYLAINKVSANLIRTDADELTYNLHVMIRFQLELEMLEGKLKVKDLPEAWNAYYLKDLGLKVPSDSLGCLQDTHWYGSLIGGQFQGYTLGNIMSAQFYEAAEKAIPNLSSQFKEGHFSPLKNWLEQNLHKYGKKFKGLEVLKRATQKDLTIEPYMNYLRKKFPIK</sequence>
<evidence type="ECO:0000256" key="2">
    <source>
        <dbReference type="PIRSR" id="PIRSR006615-1"/>
    </source>
</evidence>
<feature type="active site" description="Proton donor/acceptor" evidence="3">
    <location>
        <position position="271"/>
    </location>
</feature>
<accession>A0A1L4D140</accession>
<evidence type="ECO:0000256" key="3">
    <source>
        <dbReference type="PIRSR" id="PIRSR006615-2"/>
    </source>
</evidence>
<keyword evidence="5" id="KW-1185">Reference proteome</keyword>
<dbReference type="PANTHER" id="PTHR34217">
    <property type="entry name" value="METAL-DEPENDENT CARBOXYPEPTIDASE"/>
    <property type="match status" value="1"/>
</dbReference>
<dbReference type="KEGG" id="saqi:AXG55_08275"/>
<gene>
    <name evidence="4" type="ORF">AXG55_08275</name>
</gene>
<dbReference type="EC" id="3.4.17.19" evidence="1"/>
<keyword evidence="2" id="KW-0862">Zinc</keyword>
<comment type="similarity">
    <text evidence="1">Belongs to the peptidase M32 family.</text>
</comment>
<keyword evidence="1" id="KW-0378">Hydrolase</keyword>
<proteinExistence type="inferred from homology"/>
<dbReference type="GO" id="GO:0004181">
    <property type="term" value="F:metallocarboxypeptidase activity"/>
    <property type="evidence" value="ECO:0007669"/>
    <property type="project" value="UniProtKB-UniRule"/>
</dbReference>
<keyword evidence="1" id="KW-0482">Metalloprotease</keyword>
<dbReference type="Gene3D" id="1.10.1370.30">
    <property type="match status" value="1"/>
</dbReference>
<dbReference type="GO" id="GO:0006508">
    <property type="term" value="P:proteolysis"/>
    <property type="evidence" value="ECO:0007669"/>
    <property type="project" value="UniProtKB-UniRule"/>
</dbReference>
<name>A0A1L4D140_9BACT</name>
<dbReference type="PIRSF" id="PIRSF006615">
    <property type="entry name" value="Zn_crbxpep_Taq"/>
    <property type="match status" value="1"/>
</dbReference>
<dbReference type="PRINTS" id="PR00998">
    <property type="entry name" value="CRBOXYPTASET"/>
</dbReference>
<dbReference type="Pfam" id="PF02074">
    <property type="entry name" value="Peptidase_M32"/>
    <property type="match status" value="1"/>
</dbReference>
<keyword evidence="1 2" id="KW-0479">Metal-binding</keyword>
<dbReference type="SUPFAM" id="SSF55486">
    <property type="entry name" value="Metalloproteases ('zincins'), catalytic domain"/>
    <property type="match status" value="1"/>
</dbReference>
<comment type="cofactor">
    <cofactor evidence="2">
        <name>Zn(2+)</name>
        <dbReference type="ChEBI" id="CHEBI:29105"/>
    </cofactor>
    <text evidence="2">Binds 1 zinc ion per subunit.</text>
</comment>
<dbReference type="PANTHER" id="PTHR34217:SF1">
    <property type="entry name" value="CARBOXYPEPTIDASE 1"/>
    <property type="match status" value="1"/>
</dbReference>
<dbReference type="GO" id="GO:0046872">
    <property type="term" value="F:metal ion binding"/>
    <property type="evidence" value="ECO:0007669"/>
    <property type="project" value="UniProtKB-KW"/>
</dbReference>
<protein>
    <recommendedName>
        <fullName evidence="1">Metal-dependent carboxypeptidase</fullName>
        <ecNumber evidence="1">3.4.17.19</ecNumber>
    </recommendedName>
</protein>
<feature type="binding site" evidence="2">
    <location>
        <position position="270"/>
    </location>
    <ligand>
        <name>Zn(2+)</name>
        <dbReference type="ChEBI" id="CHEBI:29105"/>
        <note>catalytic</note>
    </ligand>
</feature>
<dbReference type="CDD" id="cd06460">
    <property type="entry name" value="M32_Taq"/>
    <property type="match status" value="1"/>
</dbReference>
<evidence type="ECO:0000313" key="4">
    <source>
        <dbReference type="EMBL" id="APJ03900.1"/>
    </source>
</evidence>
<keyword evidence="1 4" id="KW-0121">Carboxypeptidase</keyword>
<evidence type="ECO:0000256" key="1">
    <source>
        <dbReference type="PIRNR" id="PIRNR006615"/>
    </source>
</evidence>
<comment type="catalytic activity">
    <reaction evidence="1">
        <text>Release of a C-terminal amino acid with broad specificity, except for -Pro.</text>
        <dbReference type="EC" id="3.4.17.19"/>
    </reaction>
</comment>
<organism evidence="4 5">
    <name type="scientific">Silvanigrella aquatica</name>
    <dbReference type="NCBI Taxonomy" id="1915309"/>
    <lineage>
        <taxon>Bacteria</taxon>
        <taxon>Pseudomonadati</taxon>
        <taxon>Bdellovibrionota</taxon>
        <taxon>Oligoflexia</taxon>
        <taxon>Silvanigrellales</taxon>
        <taxon>Silvanigrellaceae</taxon>
        <taxon>Silvanigrella</taxon>
    </lineage>
</organism>
<reference evidence="4 5" key="1">
    <citation type="submission" date="2016-10" db="EMBL/GenBank/DDBJ databases">
        <title>Silvanigrella aquatica sp. nov., isolated from a freshwater lake located in the Black Forest, Germany, description of Silvanigrellaceae fam. nov., Silvanigrellales ord. nov., reclassification of the order Bdellovibrionales in the class Oligoflexia, reclassification of the families Bacteriovoracaceae and Halobacteriovoraceae in the new order Bacteriovoracales ord. nov., and reclassification of the family Pseudobacteriovoracaceae in the order Oligoflexiales.</title>
        <authorList>
            <person name="Hahn M.W."/>
            <person name="Schmidt J."/>
            <person name="Koll U."/>
            <person name="Rohde M."/>
            <person name="Verbag S."/>
            <person name="Pitt A."/>
            <person name="Nakai R."/>
            <person name="Naganuma T."/>
            <person name="Lang E."/>
        </authorList>
    </citation>
    <scope>NUCLEOTIDE SEQUENCE [LARGE SCALE GENOMIC DNA]</scope>
    <source>
        <strain evidence="4 5">MWH-Nonnen-W8red</strain>
    </source>
</reference>
<feature type="binding site" evidence="2">
    <location>
        <position position="274"/>
    </location>
    <ligand>
        <name>Zn(2+)</name>
        <dbReference type="ChEBI" id="CHEBI:29105"/>
        <note>catalytic</note>
    </ligand>
</feature>
<dbReference type="PROSITE" id="PS52034">
    <property type="entry name" value="PEPTIDASE_M32"/>
    <property type="match status" value="1"/>
</dbReference>
<dbReference type="STRING" id="1915309.AXG55_08275"/>
<dbReference type="InterPro" id="IPR001333">
    <property type="entry name" value="Peptidase_M32_Taq"/>
</dbReference>